<comment type="function">
    <text evidence="7">Catalyzes the formation of 4-diphosphocytidyl-2-C-methyl-D-erythritol from CTP and 2-C-methyl-D-erythritol 4-phosphate (MEP).</text>
</comment>
<dbReference type="InterPro" id="IPR018294">
    <property type="entry name" value="ISPD_synthase_CS"/>
</dbReference>
<reference evidence="8 9" key="1">
    <citation type="submission" date="2019-04" db="EMBL/GenBank/DDBJ databases">
        <title>Lampropedia sp YIM MLB12 draf genome.</title>
        <authorList>
            <person name="Wang Y.-X."/>
        </authorList>
    </citation>
    <scope>NUCLEOTIDE SEQUENCE [LARGE SCALE GENOMIC DNA]</scope>
    <source>
        <strain evidence="8 9">YIM MLB12</strain>
    </source>
</reference>
<feature type="site" description="Transition state stabilizer" evidence="7">
    <location>
        <position position="39"/>
    </location>
</feature>
<dbReference type="GO" id="GO:0050518">
    <property type="term" value="F:2-C-methyl-D-erythritol 4-phosphate cytidylyltransferase activity"/>
    <property type="evidence" value="ECO:0007669"/>
    <property type="project" value="UniProtKB-UniRule"/>
</dbReference>
<dbReference type="OrthoDB" id="9806837at2"/>
<evidence type="ECO:0000256" key="7">
    <source>
        <dbReference type="HAMAP-Rule" id="MF_00108"/>
    </source>
</evidence>
<dbReference type="SUPFAM" id="SSF53448">
    <property type="entry name" value="Nucleotide-diphospho-sugar transferases"/>
    <property type="match status" value="1"/>
</dbReference>
<dbReference type="PROSITE" id="PS01295">
    <property type="entry name" value="ISPD"/>
    <property type="match status" value="1"/>
</dbReference>
<feature type="site" description="Transition state stabilizer" evidence="7">
    <location>
        <position position="24"/>
    </location>
</feature>
<keyword evidence="5 7" id="KW-0548">Nucleotidyltransferase</keyword>
<dbReference type="NCBIfam" id="TIGR00453">
    <property type="entry name" value="ispD"/>
    <property type="match status" value="1"/>
</dbReference>
<dbReference type="EC" id="2.7.7.60" evidence="7"/>
<evidence type="ECO:0000313" key="9">
    <source>
        <dbReference type="Proteomes" id="UP000306236"/>
    </source>
</evidence>
<name>A0A4S5BIN5_9BURK</name>
<sequence>MPLRTEPQAPRIWAVIPAAGVGQRALRADQQTSSRPLPKQYHRLVGCSVLAHTLQAFAQVQAIAGTAVVIAPDDAVFSQQAENHVARTQAFAVGGDSRAASVRNGLQTLAEHWGAQDHDWVLVHDAARCLITPEWIARLISACQHDAVGGLLALPLPDTLKEQRCQPLAEGHPKPAAARVAQTVPRSGKWLAHTPQMFRLGMLRSALQQADLGLITDEASAIEWLGHAPLLVHSSAQNFKVTYPEDFALAEAILMARQARHTPNSTESTTP</sequence>
<dbReference type="GO" id="GO:0019288">
    <property type="term" value="P:isopentenyl diphosphate biosynthetic process, methylerythritol 4-phosphate pathway"/>
    <property type="evidence" value="ECO:0007669"/>
    <property type="project" value="UniProtKB-UniRule"/>
</dbReference>
<dbReference type="PANTHER" id="PTHR32125">
    <property type="entry name" value="2-C-METHYL-D-ERYTHRITOL 4-PHOSPHATE CYTIDYLYLTRANSFERASE, CHLOROPLASTIC"/>
    <property type="match status" value="1"/>
</dbReference>
<dbReference type="UniPathway" id="UPA00056">
    <property type="reaction ID" value="UER00093"/>
</dbReference>
<evidence type="ECO:0000256" key="1">
    <source>
        <dbReference type="ARBA" id="ARBA00001282"/>
    </source>
</evidence>
<evidence type="ECO:0000256" key="4">
    <source>
        <dbReference type="ARBA" id="ARBA00022679"/>
    </source>
</evidence>
<evidence type="ECO:0000256" key="6">
    <source>
        <dbReference type="ARBA" id="ARBA00023229"/>
    </source>
</evidence>
<comment type="caution">
    <text evidence="8">The sequence shown here is derived from an EMBL/GenBank/DDBJ whole genome shotgun (WGS) entry which is preliminary data.</text>
</comment>
<dbReference type="InterPro" id="IPR029044">
    <property type="entry name" value="Nucleotide-diphossugar_trans"/>
</dbReference>
<evidence type="ECO:0000256" key="3">
    <source>
        <dbReference type="ARBA" id="ARBA00009789"/>
    </source>
</evidence>
<proteinExistence type="inferred from homology"/>
<feature type="site" description="Positions MEP for the nucleophilic attack" evidence="7">
    <location>
        <position position="186"/>
    </location>
</feature>
<evidence type="ECO:0000256" key="2">
    <source>
        <dbReference type="ARBA" id="ARBA00004787"/>
    </source>
</evidence>
<evidence type="ECO:0000313" key="8">
    <source>
        <dbReference type="EMBL" id="THJ32009.1"/>
    </source>
</evidence>
<dbReference type="RefSeq" id="WP_136407174.1">
    <property type="nucleotide sequence ID" value="NZ_SSWX01000018.1"/>
</dbReference>
<feature type="site" description="Positions MEP for the nucleophilic attack" evidence="7">
    <location>
        <position position="240"/>
    </location>
</feature>
<evidence type="ECO:0000256" key="5">
    <source>
        <dbReference type="ARBA" id="ARBA00022695"/>
    </source>
</evidence>
<keyword evidence="6 7" id="KW-0414">Isoprene biosynthesis</keyword>
<accession>A0A4S5BIN5</accession>
<protein>
    <recommendedName>
        <fullName evidence="7">2-C-methyl-D-erythritol 4-phosphate cytidylyltransferase</fullName>
        <ecNumber evidence="7">2.7.7.60</ecNumber>
    </recommendedName>
    <alternativeName>
        <fullName evidence="7">4-diphosphocytidyl-2C-methyl-D-erythritol synthase</fullName>
    </alternativeName>
    <alternativeName>
        <fullName evidence="7">MEP cytidylyltransferase</fullName>
        <shortName evidence="7">MCT</shortName>
    </alternativeName>
</protein>
<dbReference type="Proteomes" id="UP000306236">
    <property type="component" value="Unassembled WGS sequence"/>
</dbReference>
<keyword evidence="9" id="KW-1185">Reference proteome</keyword>
<dbReference type="Pfam" id="PF01128">
    <property type="entry name" value="IspD"/>
    <property type="match status" value="1"/>
</dbReference>
<comment type="catalytic activity">
    <reaction evidence="1 7">
        <text>2-C-methyl-D-erythritol 4-phosphate + CTP + H(+) = 4-CDP-2-C-methyl-D-erythritol + diphosphate</text>
        <dbReference type="Rhea" id="RHEA:13429"/>
        <dbReference type="ChEBI" id="CHEBI:15378"/>
        <dbReference type="ChEBI" id="CHEBI:33019"/>
        <dbReference type="ChEBI" id="CHEBI:37563"/>
        <dbReference type="ChEBI" id="CHEBI:57823"/>
        <dbReference type="ChEBI" id="CHEBI:58262"/>
        <dbReference type="EC" id="2.7.7.60"/>
    </reaction>
</comment>
<gene>
    <name evidence="7" type="primary">ispD</name>
    <name evidence="8" type="ORF">E8K88_13340</name>
</gene>
<dbReference type="HAMAP" id="MF_00108">
    <property type="entry name" value="IspD"/>
    <property type="match status" value="1"/>
</dbReference>
<comment type="similarity">
    <text evidence="3 7">Belongs to the IspD/TarI cytidylyltransferase family. IspD subfamily.</text>
</comment>
<comment type="pathway">
    <text evidence="2 7">Isoprenoid biosynthesis; isopentenyl diphosphate biosynthesis via DXP pathway; isopentenyl diphosphate from 1-deoxy-D-xylulose 5-phosphate: step 2/6.</text>
</comment>
<dbReference type="InterPro" id="IPR034683">
    <property type="entry name" value="IspD/TarI"/>
</dbReference>
<dbReference type="AlphaFoldDB" id="A0A4S5BIN5"/>
<dbReference type="InterPro" id="IPR050088">
    <property type="entry name" value="IspD/TarI_cytidylyltransf_bact"/>
</dbReference>
<dbReference type="EMBL" id="SSWX01000018">
    <property type="protein sequence ID" value="THJ32009.1"/>
    <property type="molecule type" value="Genomic_DNA"/>
</dbReference>
<dbReference type="PANTHER" id="PTHR32125:SF4">
    <property type="entry name" value="2-C-METHYL-D-ERYTHRITOL 4-PHOSPHATE CYTIDYLYLTRANSFERASE, CHLOROPLASTIC"/>
    <property type="match status" value="1"/>
</dbReference>
<keyword evidence="4 7" id="KW-0808">Transferase</keyword>
<dbReference type="InterPro" id="IPR001228">
    <property type="entry name" value="IspD"/>
</dbReference>
<organism evidence="8 9">
    <name type="scientific">Lampropedia aestuarii</name>
    <dbReference type="NCBI Taxonomy" id="2562762"/>
    <lineage>
        <taxon>Bacteria</taxon>
        <taxon>Pseudomonadati</taxon>
        <taxon>Pseudomonadota</taxon>
        <taxon>Betaproteobacteria</taxon>
        <taxon>Burkholderiales</taxon>
        <taxon>Comamonadaceae</taxon>
        <taxon>Lampropedia</taxon>
    </lineage>
</organism>
<dbReference type="CDD" id="cd02516">
    <property type="entry name" value="CDP-ME_synthetase"/>
    <property type="match status" value="1"/>
</dbReference>
<dbReference type="FunFam" id="3.90.550.10:FF:000003">
    <property type="entry name" value="2-C-methyl-D-erythritol 4-phosphate cytidylyltransferase"/>
    <property type="match status" value="1"/>
</dbReference>
<dbReference type="Gene3D" id="3.90.550.10">
    <property type="entry name" value="Spore Coat Polysaccharide Biosynthesis Protein SpsA, Chain A"/>
    <property type="match status" value="1"/>
</dbReference>